<dbReference type="InterPro" id="IPR038072">
    <property type="entry name" value="GspK_central_sf"/>
</dbReference>
<evidence type="ECO:0000256" key="10">
    <source>
        <dbReference type="SAM" id="Phobius"/>
    </source>
</evidence>
<evidence type="ECO:0000256" key="7">
    <source>
        <dbReference type="ARBA" id="ARBA00022927"/>
    </source>
</evidence>
<keyword evidence="8 10" id="KW-1133">Transmembrane helix</keyword>
<dbReference type="Pfam" id="PF21687">
    <property type="entry name" value="T2SSK_1st"/>
    <property type="match status" value="1"/>
</dbReference>
<proteinExistence type="inferred from homology"/>
<dbReference type="EMBL" id="JACNJD010000214">
    <property type="protein sequence ID" value="MBC8177523.1"/>
    <property type="molecule type" value="Genomic_DNA"/>
</dbReference>
<feature type="transmembrane region" description="Helical" evidence="10">
    <location>
        <begin position="12"/>
        <end position="30"/>
    </location>
</feature>
<keyword evidence="3" id="KW-0813">Transport</keyword>
<sequence>MKSILKDNRGFALILTILIVSLVVVMTLQFNNSMWSDLYSSSNLRDGIRLRSIARSGVNCALAVLSEDSSSSDSDSLQEAWANSKELSSNSITMFENGHFQVEISDLSGKIQVNRLITDDGKYNEAQKMVLMRLLSSEQFQVDSEEVGNLIDAIKDWIDPDDDVTRFGAENGYYQSLENPYSCKNGPIESLGQMLLIKGVTKELFHGNEHVPGISNYLTVYGDGKININTADPLVLSSLSDDIDMEMVSDMIEYRLDEGNDLKDPLWYRKVPGMADTTIESDLIKTSSPYFEIESAGISGAMIKKVAAIIKREGEKPVQVLAWKVE</sequence>
<evidence type="ECO:0000256" key="3">
    <source>
        <dbReference type="ARBA" id="ARBA00022448"/>
    </source>
</evidence>
<dbReference type="AlphaFoldDB" id="A0A8J6MZU1"/>
<dbReference type="GO" id="GO:0009306">
    <property type="term" value="P:protein secretion"/>
    <property type="evidence" value="ECO:0007669"/>
    <property type="project" value="InterPro"/>
</dbReference>
<dbReference type="PANTHER" id="PTHR38831:SF2">
    <property type="entry name" value="TYPE II SECRETION SYSTEM PROTEIN K"/>
    <property type="match status" value="1"/>
</dbReference>
<comment type="subcellular location">
    <subcellularLocation>
        <location evidence="1">Cell inner membrane</location>
    </subcellularLocation>
</comment>
<keyword evidence="5" id="KW-0997">Cell inner membrane</keyword>
<dbReference type="InterPro" id="IPR049031">
    <property type="entry name" value="T2SSK_SAM-like_1st"/>
</dbReference>
<keyword evidence="9 10" id="KW-0472">Membrane</keyword>
<dbReference type="GO" id="GO:0005886">
    <property type="term" value="C:plasma membrane"/>
    <property type="evidence" value="ECO:0007669"/>
    <property type="project" value="UniProtKB-SubCell"/>
</dbReference>
<evidence type="ECO:0000313" key="12">
    <source>
        <dbReference type="EMBL" id="MBC8177523.1"/>
    </source>
</evidence>
<name>A0A8J6MZU1_9DELT</name>
<dbReference type="NCBIfam" id="NF037980">
    <property type="entry name" value="T2SS_GspK"/>
    <property type="match status" value="1"/>
</dbReference>
<gene>
    <name evidence="12" type="primary">gspK</name>
    <name evidence="12" type="ORF">H8E19_08965</name>
</gene>
<keyword evidence="4" id="KW-1003">Cell membrane</keyword>
<reference evidence="12 13" key="1">
    <citation type="submission" date="2020-08" db="EMBL/GenBank/DDBJ databases">
        <title>Bridging the membrane lipid divide: bacteria of the FCB group superphylum have the potential to synthesize archaeal ether lipids.</title>
        <authorList>
            <person name="Villanueva L."/>
            <person name="Von Meijenfeldt F.A.B."/>
            <person name="Westbye A.B."/>
            <person name="Yadav S."/>
            <person name="Hopmans E.C."/>
            <person name="Dutilh B.E."/>
            <person name="Sinninghe Damste J.S."/>
        </authorList>
    </citation>
    <scope>NUCLEOTIDE SEQUENCE [LARGE SCALE GENOMIC DNA]</scope>
    <source>
        <strain evidence="12">NIOZ-UU27</strain>
    </source>
</reference>
<dbReference type="SUPFAM" id="SSF158544">
    <property type="entry name" value="GspK insert domain-like"/>
    <property type="match status" value="1"/>
</dbReference>
<evidence type="ECO:0000313" key="13">
    <source>
        <dbReference type="Proteomes" id="UP000650524"/>
    </source>
</evidence>
<comment type="caution">
    <text evidence="12">The sequence shown here is derived from an EMBL/GenBank/DDBJ whole genome shotgun (WGS) entry which is preliminary data.</text>
</comment>
<evidence type="ECO:0000256" key="9">
    <source>
        <dbReference type="ARBA" id="ARBA00023136"/>
    </source>
</evidence>
<evidence type="ECO:0000256" key="6">
    <source>
        <dbReference type="ARBA" id="ARBA00022692"/>
    </source>
</evidence>
<evidence type="ECO:0000256" key="2">
    <source>
        <dbReference type="ARBA" id="ARBA00007246"/>
    </source>
</evidence>
<evidence type="ECO:0000259" key="11">
    <source>
        <dbReference type="Pfam" id="PF21687"/>
    </source>
</evidence>
<feature type="domain" description="T2SS protein K first SAM-like" evidence="11">
    <location>
        <begin position="109"/>
        <end position="205"/>
    </location>
</feature>
<dbReference type="Gene3D" id="3.30.1300.30">
    <property type="entry name" value="GSPII I/J protein-like"/>
    <property type="match status" value="1"/>
</dbReference>
<dbReference type="InterPro" id="IPR005628">
    <property type="entry name" value="GspK"/>
</dbReference>
<evidence type="ECO:0000256" key="4">
    <source>
        <dbReference type="ARBA" id="ARBA00022475"/>
    </source>
</evidence>
<evidence type="ECO:0000256" key="5">
    <source>
        <dbReference type="ARBA" id="ARBA00022519"/>
    </source>
</evidence>
<evidence type="ECO:0000256" key="1">
    <source>
        <dbReference type="ARBA" id="ARBA00004533"/>
    </source>
</evidence>
<dbReference type="Proteomes" id="UP000650524">
    <property type="component" value="Unassembled WGS sequence"/>
</dbReference>
<keyword evidence="7" id="KW-0653">Protein transport</keyword>
<protein>
    <submittedName>
        <fullName evidence="12">Type II secretion system minor pseudopilin GspK</fullName>
    </submittedName>
</protein>
<keyword evidence="6 10" id="KW-0812">Transmembrane</keyword>
<organism evidence="12 13">
    <name type="scientific">Candidatus Desulfacyla euxinica</name>
    <dbReference type="NCBI Taxonomy" id="2841693"/>
    <lineage>
        <taxon>Bacteria</taxon>
        <taxon>Deltaproteobacteria</taxon>
        <taxon>Candidatus Desulfacyla</taxon>
    </lineage>
</organism>
<evidence type="ECO:0000256" key="8">
    <source>
        <dbReference type="ARBA" id="ARBA00022989"/>
    </source>
</evidence>
<comment type="similarity">
    <text evidence="2">Belongs to the GSP K family.</text>
</comment>
<dbReference type="PIRSF" id="PIRSF002786">
    <property type="entry name" value="XcpX"/>
    <property type="match status" value="1"/>
</dbReference>
<dbReference type="Gene3D" id="1.10.40.60">
    <property type="entry name" value="EpsJ-like"/>
    <property type="match status" value="2"/>
</dbReference>
<accession>A0A8J6MZU1</accession>
<dbReference type="PANTHER" id="PTHR38831">
    <property type="entry name" value="TYPE II SECRETION SYSTEM PROTEIN K"/>
    <property type="match status" value="1"/>
</dbReference>